<name>A0A8J3NLP0_9ACTN</name>
<protein>
    <recommendedName>
        <fullName evidence="4">Vegetative cell wall protein gp1</fullName>
    </recommendedName>
</protein>
<evidence type="ECO:0000313" key="3">
    <source>
        <dbReference type="Proteomes" id="UP000601223"/>
    </source>
</evidence>
<keyword evidence="1" id="KW-0472">Membrane</keyword>
<feature type="transmembrane region" description="Helical" evidence="1">
    <location>
        <begin position="215"/>
        <end position="239"/>
    </location>
</feature>
<evidence type="ECO:0000313" key="2">
    <source>
        <dbReference type="EMBL" id="GIF85242.1"/>
    </source>
</evidence>
<accession>A0A8J3NLP0</accession>
<feature type="transmembrane region" description="Helical" evidence="1">
    <location>
        <begin position="20"/>
        <end position="39"/>
    </location>
</feature>
<gene>
    <name evidence="2" type="ORF">Cba03nite_65910</name>
</gene>
<reference evidence="2 3" key="1">
    <citation type="submission" date="2021-01" db="EMBL/GenBank/DDBJ databases">
        <title>Whole genome shotgun sequence of Catellatospora bangladeshensis NBRC 107357.</title>
        <authorList>
            <person name="Komaki H."/>
            <person name="Tamura T."/>
        </authorList>
    </citation>
    <scope>NUCLEOTIDE SEQUENCE [LARGE SCALE GENOMIC DNA]</scope>
    <source>
        <strain evidence="2 3">NBRC 107357</strain>
    </source>
</reference>
<proteinExistence type="predicted"/>
<keyword evidence="1" id="KW-0812">Transmembrane</keyword>
<comment type="caution">
    <text evidence="2">The sequence shown here is derived from an EMBL/GenBank/DDBJ whole genome shotgun (WGS) entry which is preliminary data.</text>
</comment>
<dbReference type="AlphaFoldDB" id="A0A8J3NLP0"/>
<dbReference type="EMBL" id="BONF01000045">
    <property type="protein sequence ID" value="GIF85242.1"/>
    <property type="molecule type" value="Genomic_DNA"/>
</dbReference>
<keyword evidence="3" id="KW-1185">Reference proteome</keyword>
<evidence type="ECO:0000256" key="1">
    <source>
        <dbReference type="SAM" id="Phobius"/>
    </source>
</evidence>
<dbReference type="RefSeq" id="WP_203754811.1">
    <property type="nucleotide sequence ID" value="NZ_BONF01000045.1"/>
</dbReference>
<organism evidence="2 3">
    <name type="scientific">Catellatospora bangladeshensis</name>
    <dbReference type="NCBI Taxonomy" id="310355"/>
    <lineage>
        <taxon>Bacteria</taxon>
        <taxon>Bacillati</taxon>
        <taxon>Actinomycetota</taxon>
        <taxon>Actinomycetes</taxon>
        <taxon>Micromonosporales</taxon>
        <taxon>Micromonosporaceae</taxon>
        <taxon>Catellatospora</taxon>
    </lineage>
</organism>
<keyword evidence="1" id="KW-1133">Transmembrane helix</keyword>
<evidence type="ECO:0008006" key="4">
    <source>
        <dbReference type="Google" id="ProtNLM"/>
    </source>
</evidence>
<dbReference type="Proteomes" id="UP000601223">
    <property type="component" value="Unassembled WGS sequence"/>
</dbReference>
<feature type="transmembrane region" description="Helical" evidence="1">
    <location>
        <begin position="68"/>
        <end position="97"/>
    </location>
</feature>
<sequence length="292" mass="30875">MTDSLLNLLGARAGERWVTALALPGLLFTGLAVVAAVLGQRDWDDVGGLARGLAANPLDELAATPSGVALAIALVLLAALAAGVLAHLLSVLVLAGWEGRWPLPGAVRLATERRRRRWNALQARFEQALAAGAAPPTAERLGRRRNAIALAEPQRPTWLGDQLAAVATRVHAEYGVDLGAAWPRLWLLLAADARHEVRTARAELDSSAVLAGWGLLYLALGILWWPAALAGIVALLVAWAGARRTAARLAELVESTVDLHLADLARALGEATDRAVTPETGRRITARLRKGA</sequence>